<reference evidence="2 3" key="1">
    <citation type="submission" date="2020-04" db="EMBL/GenBank/DDBJ databases">
        <authorList>
            <person name="De Canck E."/>
        </authorList>
    </citation>
    <scope>NUCLEOTIDE SEQUENCE [LARGE SCALE GENOMIC DNA]</scope>
    <source>
        <strain evidence="2 3">LMG 26858</strain>
    </source>
</reference>
<evidence type="ECO:0000313" key="3">
    <source>
        <dbReference type="Proteomes" id="UP000494117"/>
    </source>
</evidence>
<evidence type="ECO:0000256" key="1">
    <source>
        <dbReference type="ARBA" id="ARBA00008954"/>
    </source>
</evidence>
<dbReference type="Proteomes" id="UP000494117">
    <property type="component" value="Unassembled WGS sequence"/>
</dbReference>
<sequence length="70" mass="7285">MELVDARRPAEPAPAVAAALVNGLRHAGVLIGASGPQANVLKIRPPLTFQKAHADLLLQALEQQCAAARP</sequence>
<dbReference type="SUPFAM" id="SSF53383">
    <property type="entry name" value="PLP-dependent transferases"/>
    <property type="match status" value="1"/>
</dbReference>
<dbReference type="InterPro" id="IPR015422">
    <property type="entry name" value="PyrdxlP-dep_Trfase_small"/>
</dbReference>
<keyword evidence="3" id="KW-1185">Reference proteome</keyword>
<proteinExistence type="inferred from homology"/>
<dbReference type="PANTHER" id="PTHR45688:SF13">
    <property type="entry name" value="ALANINE--GLYOXYLATE AMINOTRANSFERASE 2-LIKE"/>
    <property type="match status" value="1"/>
</dbReference>
<dbReference type="Gene3D" id="3.90.1150.10">
    <property type="entry name" value="Aspartate Aminotransferase, domain 1"/>
    <property type="match status" value="1"/>
</dbReference>
<organism evidence="2 3">
    <name type="scientific">Achromobacter anxifer</name>
    <dbReference type="NCBI Taxonomy" id="1287737"/>
    <lineage>
        <taxon>Bacteria</taxon>
        <taxon>Pseudomonadati</taxon>
        <taxon>Pseudomonadota</taxon>
        <taxon>Betaproteobacteria</taxon>
        <taxon>Burkholderiales</taxon>
        <taxon>Alcaligenaceae</taxon>
        <taxon>Achromobacter</taxon>
    </lineage>
</organism>
<comment type="similarity">
    <text evidence="1">Belongs to the class-III pyridoxal-phosphate-dependent aminotransferase family.</text>
</comment>
<dbReference type="InterPro" id="IPR015424">
    <property type="entry name" value="PyrdxlP-dep_Trfase"/>
</dbReference>
<accession>A0A6S7EH72</accession>
<evidence type="ECO:0000313" key="2">
    <source>
        <dbReference type="EMBL" id="CAB3905519.1"/>
    </source>
</evidence>
<protein>
    <submittedName>
        <fullName evidence="2">Uncharacterized protein</fullName>
    </submittedName>
</protein>
<dbReference type="EMBL" id="CADILG010000039">
    <property type="protein sequence ID" value="CAB3905519.1"/>
    <property type="molecule type" value="Genomic_DNA"/>
</dbReference>
<gene>
    <name evidence="2" type="ORF">LMG26858_04460</name>
</gene>
<dbReference type="PANTHER" id="PTHR45688">
    <property type="match status" value="1"/>
</dbReference>
<dbReference type="AlphaFoldDB" id="A0A6S7EH72"/>
<name>A0A6S7EH72_9BURK</name>